<evidence type="ECO:0000259" key="7">
    <source>
        <dbReference type="Pfam" id="PF01593"/>
    </source>
</evidence>
<sequence length="515" mass="54280">MPEKVVIVGAGIGGLACAMRLAHAGCDVTVLESAKAPGGKMRTVPSPAGPVDAGPTVLTLRPVFAALFDACGTSLDTEVTLDPLPVLARHHWEDGASLDLFPDADRSADAIGTMAGATAARQFRRFHARTARLFDAFEAPMMQAADPGPHGMARVVARDPALLPAMAPGRTLDGLLRRSFDDPRLRQLFGRYATYVGGDPARVPALLALVWQAESRGVWAVRGGMHRLARAMQAVAERAGARFRFGSRADRIEVQGGRVTAVRCADGRHAADRVVFNGDPRALRTGLLGDAAAATVPEAAVSPRSLSAFVWSFAARPAGRAPEHHNVFFARRPNSEFAEIAAGRLPADPTLYVCAQDRGGAAPEGPERFEIIVNGPPRDATRPDPEEAETCRRTTFDRLAWMGLRFDPTPDVTALTTPEGFAALFPASRGALYGLSPRGMTAAFRRPRARTALPGLYLAGGGTHPGAGVPMAATSGRLAAEAILADRVSTSPSRRTAMPGGMSTASPRTGSAPSR</sequence>
<dbReference type="InterPro" id="IPR036188">
    <property type="entry name" value="FAD/NAD-bd_sf"/>
</dbReference>
<dbReference type="InterPro" id="IPR054841">
    <property type="entry name" value="carotdesatCrtD"/>
</dbReference>
<dbReference type="Proteomes" id="UP001243420">
    <property type="component" value="Chromosome"/>
</dbReference>
<comment type="pathway">
    <text evidence="1 5">Carotenoid biosynthesis.</text>
</comment>
<evidence type="ECO:0000256" key="4">
    <source>
        <dbReference type="ARBA" id="ARBA00023002"/>
    </source>
</evidence>
<evidence type="ECO:0000256" key="5">
    <source>
        <dbReference type="RuleBase" id="RU362075"/>
    </source>
</evidence>
<dbReference type="InterPro" id="IPR014105">
    <property type="entry name" value="Carotenoid/retinoid_OxRdtase"/>
</dbReference>
<evidence type="ECO:0000313" key="8">
    <source>
        <dbReference type="EMBL" id="WGH80277.1"/>
    </source>
</evidence>
<evidence type="ECO:0000256" key="6">
    <source>
        <dbReference type="SAM" id="MobiDB-lite"/>
    </source>
</evidence>
<dbReference type="NCBIfam" id="NF045637">
    <property type="entry name" value="carotdesatCrtDProt"/>
    <property type="match status" value="1"/>
</dbReference>
<dbReference type="PROSITE" id="PS00982">
    <property type="entry name" value="PHYTOENE_DH"/>
    <property type="match status" value="1"/>
</dbReference>
<feature type="domain" description="Amine oxidase" evidence="7">
    <location>
        <begin position="12"/>
        <end position="286"/>
    </location>
</feature>
<dbReference type="PANTHER" id="PTHR43734:SF7">
    <property type="entry name" value="4,4'-DIAPONEUROSPORENE OXYGENASE"/>
    <property type="match status" value="1"/>
</dbReference>
<organism evidence="8 9">
    <name type="scientific">Jannaschia ovalis</name>
    <dbReference type="NCBI Taxonomy" id="3038773"/>
    <lineage>
        <taxon>Bacteria</taxon>
        <taxon>Pseudomonadati</taxon>
        <taxon>Pseudomonadota</taxon>
        <taxon>Alphaproteobacteria</taxon>
        <taxon>Rhodobacterales</taxon>
        <taxon>Roseobacteraceae</taxon>
        <taxon>Jannaschia</taxon>
    </lineage>
</organism>
<name>A0ABY8LG48_9RHOB</name>
<proteinExistence type="inferred from homology"/>
<feature type="domain" description="Amine oxidase" evidence="7">
    <location>
        <begin position="431"/>
        <end position="484"/>
    </location>
</feature>
<evidence type="ECO:0000256" key="2">
    <source>
        <dbReference type="ARBA" id="ARBA00006046"/>
    </source>
</evidence>
<keyword evidence="9" id="KW-1185">Reference proteome</keyword>
<keyword evidence="3 5" id="KW-0125">Carotenoid biosynthesis</keyword>
<accession>A0ABY8LG48</accession>
<dbReference type="PRINTS" id="PR00420">
    <property type="entry name" value="RNGMNOXGNASE"/>
</dbReference>
<dbReference type="EMBL" id="CP122537">
    <property type="protein sequence ID" value="WGH80277.1"/>
    <property type="molecule type" value="Genomic_DNA"/>
</dbReference>
<dbReference type="NCBIfam" id="TIGR02734">
    <property type="entry name" value="crtI_fam"/>
    <property type="match status" value="1"/>
</dbReference>
<dbReference type="Gene3D" id="3.50.50.60">
    <property type="entry name" value="FAD/NAD(P)-binding domain"/>
    <property type="match status" value="2"/>
</dbReference>
<evidence type="ECO:0000313" key="9">
    <source>
        <dbReference type="Proteomes" id="UP001243420"/>
    </source>
</evidence>
<reference evidence="8 9" key="1">
    <citation type="submission" date="2023-04" db="EMBL/GenBank/DDBJ databases">
        <title>Jannaschia ovalis sp. nov., a marine bacterium isolated from sea tidal flat.</title>
        <authorList>
            <person name="Kwon D.Y."/>
            <person name="Kim J.-J."/>
        </authorList>
    </citation>
    <scope>NUCLEOTIDE SEQUENCE [LARGE SCALE GENOMIC DNA]</scope>
    <source>
        <strain evidence="8 9">GRR-S6-38</strain>
    </source>
</reference>
<evidence type="ECO:0000256" key="3">
    <source>
        <dbReference type="ARBA" id="ARBA00022746"/>
    </source>
</evidence>
<dbReference type="RefSeq" id="WP_279967341.1">
    <property type="nucleotide sequence ID" value="NZ_CP122537.1"/>
</dbReference>
<dbReference type="InterPro" id="IPR002937">
    <property type="entry name" value="Amino_oxidase"/>
</dbReference>
<protein>
    <submittedName>
        <fullName evidence="8">Phytoene desaturase family protein</fullName>
        <ecNumber evidence="8">1.-.-.-</ecNumber>
    </submittedName>
</protein>
<dbReference type="EC" id="1.-.-.-" evidence="8"/>
<dbReference type="GO" id="GO:0016491">
    <property type="term" value="F:oxidoreductase activity"/>
    <property type="evidence" value="ECO:0007669"/>
    <property type="project" value="UniProtKB-KW"/>
</dbReference>
<comment type="similarity">
    <text evidence="2 5">Belongs to the carotenoid/retinoid oxidoreductase family.</text>
</comment>
<dbReference type="PANTHER" id="PTHR43734">
    <property type="entry name" value="PHYTOENE DESATURASE"/>
    <property type="match status" value="1"/>
</dbReference>
<keyword evidence="4 5" id="KW-0560">Oxidoreductase</keyword>
<gene>
    <name evidence="8" type="primary">crtI</name>
    <name evidence="8" type="ORF">P8627_08435</name>
</gene>
<dbReference type="Pfam" id="PF01593">
    <property type="entry name" value="Amino_oxidase"/>
    <property type="match status" value="2"/>
</dbReference>
<feature type="compositionally biased region" description="Polar residues" evidence="6">
    <location>
        <begin position="503"/>
        <end position="515"/>
    </location>
</feature>
<dbReference type="SUPFAM" id="SSF51905">
    <property type="entry name" value="FAD/NAD(P)-binding domain"/>
    <property type="match status" value="1"/>
</dbReference>
<dbReference type="PROSITE" id="PS51257">
    <property type="entry name" value="PROKAR_LIPOPROTEIN"/>
    <property type="match status" value="1"/>
</dbReference>
<evidence type="ECO:0000256" key="1">
    <source>
        <dbReference type="ARBA" id="ARBA00004829"/>
    </source>
</evidence>
<feature type="region of interest" description="Disordered" evidence="6">
    <location>
        <begin position="487"/>
        <end position="515"/>
    </location>
</feature>
<dbReference type="InterPro" id="IPR008150">
    <property type="entry name" value="Phytoene_DH_bac_CS"/>
</dbReference>